<dbReference type="AlphaFoldDB" id="A0A4Y9YGK3"/>
<keyword evidence="4" id="KW-1185">Reference proteome</keyword>
<evidence type="ECO:0000313" key="3">
    <source>
        <dbReference type="EMBL" id="TFY60049.1"/>
    </source>
</evidence>
<comment type="caution">
    <text evidence="3">The sequence shown here is derived from an EMBL/GenBank/DDBJ whole genome shotgun (WGS) entry which is preliminary data.</text>
</comment>
<evidence type="ECO:0000259" key="2">
    <source>
        <dbReference type="Pfam" id="PF20231"/>
    </source>
</evidence>
<dbReference type="Proteomes" id="UP000298327">
    <property type="component" value="Unassembled WGS sequence"/>
</dbReference>
<sequence>MSTIQLNTVLHCLEQAGLSISSFIEQLLNSPVHTDCDAMHDLLDVNNLYDVLHNHPHTSESSKTWAYNTTQQLLSEEVSELSKKGAGWHFTAWKATAEKLESFDIAEMARSYQEKAPKLWGCLAQLLAADTDLERRRHLRGGCAEREIGASNEGTMDEDTNMHAADEDEDMDDNAVHDTGEESDNAGEVGDNAGGGSDNELWNMFSPPPIFPENEEEHTSDCGDGHVSDEMWAAVEDLPQEETVQSEATGANTRERRKPRRPIESVRETLLCLKQVVCISIFLQSTNQGCNALQTILGLFLHASNAPDKVVEVLAHTGVSISTTAINLAIHSLSTQAKINVANLGKTLLTSYAYDNFDIELKTAVPTVDKSNIALKHLTSATLLPLRHGVTLDDLRCSTELWSSSPFNTHPTAVRPPFSFDSVMDTTRDLRSSSLTRRQQFRAWKFRYDLVHHGPAFFRQFQSDLGQPYAAKCQIPVTKTSQVPARAMDINESSTKGNIDVIENLLKQGNISETGDGETVAIGDHVVLIHGDLATVERILSTLQSRGIEARAWQRLQSMLTIPGLFHLKMACTEAIHRIHIEPKEAQRDPDNSMMKYASILQSKETGKLGTKPGFRRMHEIIQHVGIALCLDCWRVNASQMNRACRPESLEDFARLRPEWEDIVLMSHNLASEFVAGNRLSEIRTGKPGGRNVVFENAIIRNRDLLLYEEISWAMNRGDIGSVEDCIVPWSVIFRACGKHKYAHHMQHFLFNLHFVYNERLRHAIRMSWLCNPTGKEHQFRAIDWQVELNNLYTKVVYGGSNSNQTVARIIEESGLIEMYRQCMTNIERNFALSSLTIKHAAPDVTKTLALLLRHLKEQRTHEPKSGPRRSPYEIPDAMSVGLQLLDSEAAAAMQHDVEPEIATQAEEDLEDELDLEDFLGVDT</sequence>
<dbReference type="Pfam" id="PF20231">
    <property type="entry name" value="DUF6589"/>
    <property type="match status" value="1"/>
</dbReference>
<gene>
    <name evidence="3" type="ORF">EVG20_g7564</name>
</gene>
<feature type="region of interest" description="Disordered" evidence="1">
    <location>
        <begin position="241"/>
        <end position="261"/>
    </location>
</feature>
<dbReference type="InterPro" id="IPR046496">
    <property type="entry name" value="DUF6589"/>
</dbReference>
<dbReference type="OrthoDB" id="4743193at2759"/>
<dbReference type="EMBL" id="SEOQ01000585">
    <property type="protein sequence ID" value="TFY60049.1"/>
    <property type="molecule type" value="Genomic_DNA"/>
</dbReference>
<feature type="compositionally biased region" description="Polar residues" evidence="1">
    <location>
        <begin position="242"/>
        <end position="252"/>
    </location>
</feature>
<protein>
    <recommendedName>
        <fullName evidence="2">DUF6589 domain-containing protein</fullName>
    </recommendedName>
</protein>
<evidence type="ECO:0000256" key="1">
    <source>
        <dbReference type="SAM" id="MobiDB-lite"/>
    </source>
</evidence>
<dbReference type="STRING" id="205917.A0A4Y9YGK3"/>
<feature type="region of interest" description="Disordered" evidence="1">
    <location>
        <begin position="171"/>
        <end position="198"/>
    </location>
</feature>
<feature type="domain" description="DUF6589" evidence="2">
    <location>
        <begin position="430"/>
        <end position="840"/>
    </location>
</feature>
<accession>A0A4Y9YGK3</accession>
<organism evidence="3 4">
    <name type="scientific">Dentipellis fragilis</name>
    <dbReference type="NCBI Taxonomy" id="205917"/>
    <lineage>
        <taxon>Eukaryota</taxon>
        <taxon>Fungi</taxon>
        <taxon>Dikarya</taxon>
        <taxon>Basidiomycota</taxon>
        <taxon>Agaricomycotina</taxon>
        <taxon>Agaricomycetes</taxon>
        <taxon>Russulales</taxon>
        <taxon>Hericiaceae</taxon>
        <taxon>Dentipellis</taxon>
    </lineage>
</organism>
<name>A0A4Y9YGK3_9AGAM</name>
<reference evidence="3 4" key="1">
    <citation type="submission" date="2019-02" db="EMBL/GenBank/DDBJ databases">
        <title>Genome sequencing of the rare red list fungi Dentipellis fragilis.</title>
        <authorList>
            <person name="Buettner E."/>
            <person name="Kellner H."/>
        </authorList>
    </citation>
    <scope>NUCLEOTIDE SEQUENCE [LARGE SCALE GENOMIC DNA]</scope>
    <source>
        <strain evidence="3 4">DSM 105465</strain>
    </source>
</reference>
<evidence type="ECO:0000313" key="4">
    <source>
        <dbReference type="Proteomes" id="UP000298327"/>
    </source>
</evidence>
<proteinExistence type="predicted"/>